<organism evidence="3 4">
    <name type="scientific">Endocarpon pusillum (strain Z07020 / HMAS-L-300199)</name>
    <name type="common">Lichen-forming fungus</name>
    <dbReference type="NCBI Taxonomy" id="1263415"/>
    <lineage>
        <taxon>Eukaryota</taxon>
        <taxon>Fungi</taxon>
        <taxon>Dikarya</taxon>
        <taxon>Ascomycota</taxon>
        <taxon>Pezizomycotina</taxon>
        <taxon>Eurotiomycetes</taxon>
        <taxon>Chaetothyriomycetidae</taxon>
        <taxon>Verrucariales</taxon>
        <taxon>Verrucariaceae</taxon>
        <taxon>Endocarpon</taxon>
    </lineage>
</organism>
<dbReference type="EMBL" id="KE720769">
    <property type="protein sequence ID" value="ERF76336.1"/>
    <property type="molecule type" value="Genomic_DNA"/>
</dbReference>
<feature type="transmembrane region" description="Helical" evidence="1">
    <location>
        <begin position="415"/>
        <end position="433"/>
    </location>
</feature>
<name>U1GW65_ENDPU</name>
<keyword evidence="1" id="KW-1133">Transmembrane helix</keyword>
<keyword evidence="4" id="KW-1185">Reference proteome</keyword>
<keyword evidence="2" id="KW-0732">Signal</keyword>
<keyword evidence="1" id="KW-0812">Transmembrane</keyword>
<dbReference type="Proteomes" id="UP000019373">
    <property type="component" value="Unassembled WGS sequence"/>
</dbReference>
<keyword evidence="1" id="KW-0472">Membrane</keyword>
<dbReference type="AlphaFoldDB" id="U1GW65"/>
<dbReference type="OMA" id="HTERIGF"/>
<dbReference type="HOGENOM" id="CLU_038487_0_0_1"/>
<feature type="transmembrane region" description="Helical" evidence="1">
    <location>
        <begin position="342"/>
        <end position="364"/>
    </location>
</feature>
<feature type="signal peptide" evidence="2">
    <location>
        <begin position="1"/>
        <end position="20"/>
    </location>
</feature>
<proteinExistence type="predicted"/>
<evidence type="ECO:0000313" key="4">
    <source>
        <dbReference type="Proteomes" id="UP000019373"/>
    </source>
</evidence>
<dbReference type="RefSeq" id="XP_007786377.1">
    <property type="nucleotide sequence ID" value="XM_007788187.1"/>
</dbReference>
<dbReference type="OrthoDB" id="4475349at2759"/>
<dbReference type="GeneID" id="19239226"/>
<feature type="transmembrane region" description="Helical" evidence="1">
    <location>
        <begin position="208"/>
        <end position="227"/>
    </location>
</feature>
<feature type="chain" id="PRO_5004612823" evidence="2">
    <location>
        <begin position="21"/>
        <end position="532"/>
    </location>
</feature>
<sequence>MPAPYPTLNLIFLALPFGSAFDRRSCFETATALVKNQSLSPTSHFFFRDTLDSLAYNGPENMTLTLEGCNALCGAEQTWYTDIGPRITIWLVPILLLLANVELSPLDKRRFLAILHLLGDPIDSIWSLLHKLDAWDRCSRLAARCSGVCPSCQGVIASVFAGFEELQGPRITSERYFGSLLQQRSLAKHFNEWRRAAVRLADGRSNEIGRTVLAFVLYIVQLIAAFVPEVGGAPPGPPGGRIATGVLLSWLVPVIFLSNAIGGLPSHRTAYDILADLAANTGDKPFHMPHRRSLFLPTFPSIAQQCYTDYFRALGWSGAIYTYRPWKVRYISSTHHRHLHTLLLIAFATAPVLIGLVGGVLILWYQLPTGLNCRHVWLVGVALLWKISAFITWVSHRPGLATGKYHWRLTLIKDICVAGPSVFIMLLSAIGLFNSCWCWSGPFQYPNIGRVPLPETVYLQNAKSVYPTIVGVTLLLEVGVCVVVAVVWRRGLRLLRWREKTRQVEWERVMDGKRCKCMYTGGRSRQSFIIHY</sequence>
<evidence type="ECO:0000256" key="1">
    <source>
        <dbReference type="SAM" id="Phobius"/>
    </source>
</evidence>
<feature type="transmembrane region" description="Helical" evidence="1">
    <location>
        <begin position="87"/>
        <end position="106"/>
    </location>
</feature>
<protein>
    <submittedName>
        <fullName evidence="3">Uncharacterized protein</fullName>
    </submittedName>
</protein>
<dbReference type="eggNOG" id="ENOG502T4SE">
    <property type="taxonomic scope" value="Eukaryota"/>
</dbReference>
<evidence type="ECO:0000256" key="2">
    <source>
        <dbReference type="SAM" id="SignalP"/>
    </source>
</evidence>
<evidence type="ECO:0000313" key="3">
    <source>
        <dbReference type="EMBL" id="ERF76336.1"/>
    </source>
</evidence>
<reference evidence="4" key="1">
    <citation type="journal article" date="2014" name="BMC Genomics">
        <title>Genome characteristics reveal the impact of lichenization on lichen-forming fungus Endocarpon pusillum Hedwig (Verrucariales, Ascomycota).</title>
        <authorList>
            <person name="Wang Y.-Y."/>
            <person name="Liu B."/>
            <person name="Zhang X.-Y."/>
            <person name="Zhou Q.-M."/>
            <person name="Zhang T."/>
            <person name="Li H."/>
            <person name="Yu Y.-F."/>
            <person name="Zhang X.-L."/>
            <person name="Hao X.-Y."/>
            <person name="Wang M."/>
            <person name="Wang L."/>
            <person name="Wei J.-C."/>
        </authorList>
    </citation>
    <scope>NUCLEOTIDE SEQUENCE [LARGE SCALE GENOMIC DNA]</scope>
    <source>
        <strain evidence="4">Z07020 / HMAS-L-300199</strain>
    </source>
</reference>
<feature type="transmembrane region" description="Helical" evidence="1">
    <location>
        <begin position="376"/>
        <end position="394"/>
    </location>
</feature>
<feature type="transmembrane region" description="Helical" evidence="1">
    <location>
        <begin position="239"/>
        <end position="258"/>
    </location>
</feature>
<gene>
    <name evidence="3" type="ORF">EPUS_04194</name>
</gene>
<accession>U1GW65</accession>
<feature type="transmembrane region" description="Helical" evidence="1">
    <location>
        <begin position="465"/>
        <end position="488"/>
    </location>
</feature>